<proteinExistence type="predicted"/>
<evidence type="ECO:0000256" key="1">
    <source>
        <dbReference type="SAM" id="MobiDB-lite"/>
    </source>
</evidence>
<dbReference type="Proteomes" id="UP001286313">
    <property type="component" value="Unassembled WGS sequence"/>
</dbReference>
<keyword evidence="3" id="KW-1185">Reference proteome</keyword>
<dbReference type="AlphaFoldDB" id="A0AAE1F319"/>
<protein>
    <recommendedName>
        <fullName evidence="4">Integrase zinc-binding domain-containing protein</fullName>
    </recommendedName>
</protein>
<name>A0AAE1F319_PETCI</name>
<evidence type="ECO:0008006" key="4">
    <source>
        <dbReference type="Google" id="ProtNLM"/>
    </source>
</evidence>
<organism evidence="2 3">
    <name type="scientific">Petrolisthes cinctipes</name>
    <name type="common">Flat porcelain crab</name>
    <dbReference type="NCBI Taxonomy" id="88211"/>
    <lineage>
        <taxon>Eukaryota</taxon>
        <taxon>Metazoa</taxon>
        <taxon>Ecdysozoa</taxon>
        <taxon>Arthropoda</taxon>
        <taxon>Crustacea</taxon>
        <taxon>Multicrustacea</taxon>
        <taxon>Malacostraca</taxon>
        <taxon>Eumalacostraca</taxon>
        <taxon>Eucarida</taxon>
        <taxon>Decapoda</taxon>
        <taxon>Pleocyemata</taxon>
        <taxon>Anomura</taxon>
        <taxon>Galatheoidea</taxon>
        <taxon>Porcellanidae</taxon>
        <taxon>Petrolisthes</taxon>
    </lineage>
</organism>
<dbReference type="EMBL" id="JAWQEG010003491">
    <property type="protein sequence ID" value="KAK3865999.1"/>
    <property type="molecule type" value="Genomic_DNA"/>
</dbReference>
<feature type="compositionally biased region" description="Polar residues" evidence="1">
    <location>
        <begin position="153"/>
        <end position="164"/>
    </location>
</feature>
<sequence>MKKDTKDRRYEVLRCGQVEKLIKKRDHVEEPPLYYVPIEEMFDIVRSSHIATGHVGRDRMLKEVKKKYANISVQTIELFKSLCTQCQKKRVRPKTSGGVVRPILTKDFACRALFGNEARVGLTTSSLPREILDNLESEHDLARLDLASAESPAPSTDTGLTSVEPTPLASSLDEPPLMPSLRMNQPLLPPLRLNPPLLLPLRLKLVPLQLTLPLIHLNQLLLLRQKLTTF</sequence>
<accession>A0AAE1F319</accession>
<comment type="caution">
    <text evidence="2">The sequence shown here is derived from an EMBL/GenBank/DDBJ whole genome shotgun (WGS) entry which is preliminary data.</text>
</comment>
<gene>
    <name evidence="2" type="ORF">Pcinc_028436</name>
</gene>
<evidence type="ECO:0000313" key="3">
    <source>
        <dbReference type="Proteomes" id="UP001286313"/>
    </source>
</evidence>
<feature type="region of interest" description="Disordered" evidence="1">
    <location>
        <begin position="149"/>
        <end position="176"/>
    </location>
</feature>
<evidence type="ECO:0000313" key="2">
    <source>
        <dbReference type="EMBL" id="KAK3865999.1"/>
    </source>
</evidence>
<reference evidence="2" key="1">
    <citation type="submission" date="2023-10" db="EMBL/GenBank/DDBJ databases">
        <title>Genome assemblies of two species of porcelain crab, Petrolisthes cinctipes and Petrolisthes manimaculis (Anomura: Porcellanidae).</title>
        <authorList>
            <person name="Angst P."/>
        </authorList>
    </citation>
    <scope>NUCLEOTIDE SEQUENCE</scope>
    <source>
        <strain evidence="2">PB745_01</strain>
        <tissue evidence="2">Gill</tissue>
    </source>
</reference>